<dbReference type="PANTHER" id="PTHR11579:SF18">
    <property type="entry name" value="PROTEIN-L-ISOASPARTATE O-METHYLTRANSFERASE"/>
    <property type="match status" value="1"/>
</dbReference>
<protein>
    <recommendedName>
        <fullName evidence="2">Protein-L-isoaspartate O-methyltransferase</fullName>
    </recommendedName>
    <alternativeName>
        <fullName evidence="6">Protein L-isoaspartyl methyltransferase</fullName>
    </alternativeName>
</protein>
<dbReference type="Pfam" id="PF01135">
    <property type="entry name" value="PCMT"/>
    <property type="match status" value="1"/>
</dbReference>
<accession>A0A1C3K2E9</accession>
<dbReference type="Gene3D" id="3.40.50.150">
    <property type="entry name" value="Vaccinia Virus protein VP39"/>
    <property type="match status" value="1"/>
</dbReference>
<evidence type="ECO:0000313" key="9">
    <source>
        <dbReference type="EMBL" id="SOE46974.1"/>
    </source>
</evidence>
<dbReference type="Proteomes" id="UP000078558">
    <property type="component" value="Chromosome I"/>
</dbReference>
<dbReference type="STRING" id="1851544.ODI_03513"/>
<proteinExistence type="inferred from homology"/>
<dbReference type="PANTHER" id="PTHR11579">
    <property type="entry name" value="PROTEIN-L-ISOASPARTATE O-METHYLTRANSFERASE"/>
    <property type="match status" value="1"/>
</dbReference>
<dbReference type="InterPro" id="IPR029063">
    <property type="entry name" value="SAM-dependent_MTases_sf"/>
</dbReference>
<evidence type="ECO:0000313" key="10">
    <source>
        <dbReference type="Proteomes" id="UP000078558"/>
    </source>
</evidence>
<reference evidence="9 10" key="2">
    <citation type="submission" date="2017-08" db="EMBL/GenBank/DDBJ databases">
        <authorList>
            <person name="de Groot N.N."/>
        </authorList>
    </citation>
    <scope>NUCLEOTIDE SEQUENCE [LARGE SCALE GENOMIC DNA]</scope>
    <source>
        <strain evidence="9">Orrdi1</strain>
    </source>
</reference>
<comment type="similarity">
    <text evidence="1">Belongs to the methyltransferase superfamily. L-isoaspartyl/D-aspartyl protein methyltransferase family.</text>
</comment>
<evidence type="ECO:0000256" key="3">
    <source>
        <dbReference type="ARBA" id="ARBA00022603"/>
    </source>
</evidence>
<evidence type="ECO:0000256" key="5">
    <source>
        <dbReference type="ARBA" id="ARBA00022691"/>
    </source>
</evidence>
<dbReference type="SUPFAM" id="SSF53335">
    <property type="entry name" value="S-adenosyl-L-methionine-dependent methyltransferases"/>
    <property type="match status" value="1"/>
</dbReference>
<evidence type="ECO:0000256" key="2">
    <source>
        <dbReference type="ARBA" id="ARBA00013346"/>
    </source>
</evidence>
<keyword evidence="4 8" id="KW-0808">Transferase</keyword>
<dbReference type="GO" id="GO:0000179">
    <property type="term" value="F:rRNA (adenine-N6,N6-)-dimethyltransferase activity"/>
    <property type="evidence" value="ECO:0007669"/>
    <property type="project" value="InterPro"/>
</dbReference>
<dbReference type="CDD" id="cd02440">
    <property type="entry name" value="AdoMet_MTases"/>
    <property type="match status" value="1"/>
</dbReference>
<dbReference type="KEGG" id="odi:ODI_R0571"/>
<dbReference type="RefSeq" id="WP_067753823.1">
    <property type="nucleotide sequence ID" value="NZ_LT907988.1"/>
</dbReference>
<feature type="domain" description="Ribosomal RNA adenine methylase transferase N-terminal" evidence="7">
    <location>
        <begin position="76"/>
        <end position="217"/>
    </location>
</feature>
<dbReference type="InterPro" id="IPR020598">
    <property type="entry name" value="rRNA_Ade_methylase_Trfase_N"/>
</dbReference>
<dbReference type="OrthoDB" id="9810066at2"/>
<reference evidence="8 10" key="1">
    <citation type="submission" date="2016-06" db="EMBL/GenBank/DDBJ databases">
        <authorList>
            <person name="Kjaerup R.B."/>
            <person name="Dalgaard T.S."/>
            <person name="Juul-Madsen H.R."/>
        </authorList>
    </citation>
    <scope>NUCLEOTIDE SEQUENCE [LARGE SCALE GENOMIC DNA]</scope>
    <source>
        <strain evidence="8">Orrdi1</strain>
    </source>
</reference>
<evidence type="ECO:0000256" key="4">
    <source>
        <dbReference type="ARBA" id="ARBA00022679"/>
    </source>
</evidence>
<dbReference type="GO" id="GO:0005737">
    <property type="term" value="C:cytoplasm"/>
    <property type="evidence" value="ECO:0007669"/>
    <property type="project" value="TreeGrafter"/>
</dbReference>
<sequence>MNASTLPDVEKARFNMVEQQIRPWDVLDSNVLNALSQVRRELFVPPAVRALAFSDVELPLEINGTDTHQTMLSPKVEAKLAQELRLQASDCVLEVGTGSGHQAALLSKLAQTVVSVEIDNRLSAFAQQNLQLNHIANVKVETGDASNGWGSTEYDAILLTGSVPVVPDAFKYQLRVGGRLVAVVGQGMQMTACRITRTTAATFETENLFETVIKPLRGATVSKFKF</sequence>
<keyword evidence="10" id="KW-1185">Reference proteome</keyword>
<dbReference type="AlphaFoldDB" id="A0A1C3K2E9"/>
<dbReference type="InterPro" id="IPR000682">
    <property type="entry name" value="PCMT"/>
</dbReference>
<dbReference type="EMBL" id="LT907988">
    <property type="protein sequence ID" value="SOE46974.1"/>
    <property type="molecule type" value="Genomic_DNA"/>
</dbReference>
<dbReference type="SMART" id="SM00650">
    <property type="entry name" value="rADc"/>
    <property type="match status" value="1"/>
</dbReference>
<organism evidence="8 10">
    <name type="scientific">Orrella dioscoreae</name>
    <dbReference type="NCBI Taxonomy" id="1851544"/>
    <lineage>
        <taxon>Bacteria</taxon>
        <taxon>Pseudomonadati</taxon>
        <taxon>Pseudomonadota</taxon>
        <taxon>Betaproteobacteria</taxon>
        <taxon>Burkholderiales</taxon>
        <taxon>Alcaligenaceae</taxon>
        <taxon>Orrella</taxon>
    </lineage>
</organism>
<gene>
    <name evidence="8" type="ORF">ODI_03513</name>
    <name evidence="9" type="ORF">ODI_R0571</name>
</gene>
<dbReference type="GO" id="GO:0004719">
    <property type="term" value="F:protein-L-isoaspartate (D-aspartate) O-methyltransferase activity"/>
    <property type="evidence" value="ECO:0007669"/>
    <property type="project" value="InterPro"/>
</dbReference>
<name>A0A1C3K2E9_9BURK</name>
<evidence type="ECO:0000259" key="7">
    <source>
        <dbReference type="SMART" id="SM00650"/>
    </source>
</evidence>
<evidence type="ECO:0000256" key="6">
    <source>
        <dbReference type="ARBA" id="ARBA00030757"/>
    </source>
</evidence>
<evidence type="ECO:0000313" key="8">
    <source>
        <dbReference type="EMBL" id="SBT25585.1"/>
    </source>
</evidence>
<dbReference type="EMBL" id="FLRC01000021">
    <property type="protein sequence ID" value="SBT25585.1"/>
    <property type="molecule type" value="Genomic_DNA"/>
</dbReference>
<keyword evidence="5" id="KW-0949">S-adenosyl-L-methionine</keyword>
<keyword evidence="3 8" id="KW-0489">Methyltransferase</keyword>
<evidence type="ECO:0000256" key="1">
    <source>
        <dbReference type="ARBA" id="ARBA00005369"/>
    </source>
</evidence>